<reference evidence="1 2" key="1">
    <citation type="submission" date="2019-03" db="EMBL/GenBank/DDBJ databases">
        <title>First draft genome of Liparis tanakae, snailfish: a comprehensive survey of snailfish specific genes.</title>
        <authorList>
            <person name="Kim W."/>
            <person name="Song I."/>
            <person name="Jeong J.-H."/>
            <person name="Kim D."/>
            <person name="Kim S."/>
            <person name="Ryu S."/>
            <person name="Song J.Y."/>
            <person name="Lee S.K."/>
        </authorList>
    </citation>
    <scope>NUCLEOTIDE SEQUENCE [LARGE SCALE GENOMIC DNA]</scope>
    <source>
        <tissue evidence="1">Muscle</tissue>
    </source>
</reference>
<evidence type="ECO:0000313" key="2">
    <source>
        <dbReference type="Proteomes" id="UP000314294"/>
    </source>
</evidence>
<gene>
    <name evidence="1" type="ORF">EYF80_050830</name>
</gene>
<organism evidence="1 2">
    <name type="scientific">Liparis tanakae</name>
    <name type="common">Tanaka's snailfish</name>
    <dbReference type="NCBI Taxonomy" id="230148"/>
    <lineage>
        <taxon>Eukaryota</taxon>
        <taxon>Metazoa</taxon>
        <taxon>Chordata</taxon>
        <taxon>Craniata</taxon>
        <taxon>Vertebrata</taxon>
        <taxon>Euteleostomi</taxon>
        <taxon>Actinopterygii</taxon>
        <taxon>Neopterygii</taxon>
        <taxon>Teleostei</taxon>
        <taxon>Neoteleostei</taxon>
        <taxon>Acanthomorphata</taxon>
        <taxon>Eupercaria</taxon>
        <taxon>Perciformes</taxon>
        <taxon>Cottioidei</taxon>
        <taxon>Cottales</taxon>
        <taxon>Liparidae</taxon>
        <taxon>Liparis</taxon>
    </lineage>
</organism>
<accession>A0A4Z2FCP4</accession>
<comment type="caution">
    <text evidence="1">The sequence shown here is derived from an EMBL/GenBank/DDBJ whole genome shotgun (WGS) entry which is preliminary data.</text>
</comment>
<proteinExistence type="predicted"/>
<evidence type="ECO:0000313" key="1">
    <source>
        <dbReference type="EMBL" id="TNN39006.1"/>
    </source>
</evidence>
<dbReference type="EMBL" id="SRLO01001318">
    <property type="protein sequence ID" value="TNN39006.1"/>
    <property type="molecule type" value="Genomic_DNA"/>
</dbReference>
<sequence>MFTERSLNAPSYDGGAADLGQLAALAVEGPAADLVSDHVLDEEDAAVEAEGQPVEQLDVLQQVVVGVAVETGRRTGSHAAARRALEIVSYLGVVAKLHQALHVVVLGLGQHLLDRLATFGQSD</sequence>
<name>A0A4Z2FCP4_9TELE</name>
<keyword evidence="2" id="KW-1185">Reference proteome</keyword>
<protein>
    <submittedName>
        <fullName evidence="1">Uncharacterized protein</fullName>
    </submittedName>
</protein>
<dbReference type="Proteomes" id="UP000314294">
    <property type="component" value="Unassembled WGS sequence"/>
</dbReference>
<dbReference type="AlphaFoldDB" id="A0A4Z2FCP4"/>